<dbReference type="GO" id="GO:0140359">
    <property type="term" value="F:ABC-type transporter activity"/>
    <property type="evidence" value="ECO:0007669"/>
    <property type="project" value="InterPro"/>
</dbReference>
<keyword evidence="5 8" id="KW-0067">ATP-binding</keyword>
<evidence type="ECO:0000256" key="6">
    <source>
        <dbReference type="ARBA" id="ARBA00022967"/>
    </source>
</evidence>
<reference evidence="9" key="2">
    <citation type="submission" date="2016-03" db="EMBL/GenBank/DDBJ databases">
        <authorList>
            <person name="Ploux O."/>
        </authorList>
    </citation>
    <scope>NUCLEOTIDE SEQUENCE [LARGE SCALE GENOMIC DNA]</scope>
    <source>
        <strain evidence="9">PP9</strain>
    </source>
</reference>
<dbReference type="NCBIfam" id="NF010066">
    <property type="entry name" value="PRK13546.1"/>
    <property type="match status" value="1"/>
</dbReference>
<dbReference type="InterPro" id="IPR050683">
    <property type="entry name" value="Bact_Polysacc_Export_ATP-bd"/>
</dbReference>
<proteinExistence type="inferred from homology"/>
<evidence type="ECO:0000256" key="2">
    <source>
        <dbReference type="ARBA" id="ARBA00022448"/>
    </source>
</evidence>
<dbReference type="EMBL" id="CP014806">
    <property type="protein sequence ID" value="AMX00939.1"/>
    <property type="molecule type" value="Genomic_DNA"/>
</dbReference>
<name>A0A143HGT1_9BACL</name>
<dbReference type="InterPro" id="IPR003593">
    <property type="entry name" value="AAA+_ATPase"/>
</dbReference>
<dbReference type="PANTHER" id="PTHR46743:SF2">
    <property type="entry name" value="TEICHOIC ACIDS EXPORT ATP-BINDING PROTEIN TAGH"/>
    <property type="match status" value="1"/>
</dbReference>
<sequence length="265" mass="29329">MAESVIIKNVTKTYRMYKTKGEQLKDLVLPGKSGSDFNAIEDISFAVEKGDVVGLVGINGSGKSTLSNIIGGIVPPTSGEVIVDGEVNVIAINAGLNSQLTGIENIEFKCLLMGYSKERIAKVMPEIIEFSELGDFIYQPVKKYSSGMKSKLGFAISVTADPDILIIDEALSVGDQTFADKSLAKMNEYKKRGKTIFFVSHNLSQVRSFCTKIAWIEGGHLREFGPTNIVMKNYSEFIKKYHKLSPEDQKAFRDKLANRRKQNNK</sequence>
<dbReference type="PROSITE" id="PS50893">
    <property type="entry name" value="ABC_TRANSPORTER_2"/>
    <property type="match status" value="1"/>
</dbReference>
<keyword evidence="7" id="KW-0472">Membrane</keyword>
<accession>A0A143HGT1</accession>
<evidence type="ECO:0000256" key="3">
    <source>
        <dbReference type="ARBA" id="ARBA00022475"/>
    </source>
</evidence>
<keyword evidence="9" id="KW-1185">Reference proteome</keyword>
<dbReference type="FunFam" id="3.40.50.300:FF:003010">
    <property type="entry name" value="Teichoic acids export ATP-binding protein TagH"/>
    <property type="match status" value="1"/>
</dbReference>
<evidence type="ECO:0000256" key="1">
    <source>
        <dbReference type="ARBA" id="ARBA00005417"/>
    </source>
</evidence>
<dbReference type="InterPro" id="IPR017871">
    <property type="entry name" value="ABC_transporter-like_CS"/>
</dbReference>
<reference evidence="8 9" key="1">
    <citation type="journal article" date="2016" name="Genome Announc.">
        <title>Whole-Genome Sequence of Rummeliibacillus stabekisii Strain PP9 Isolated from Antarctic Soil.</title>
        <authorList>
            <person name="da Mota F.F."/>
            <person name="Vollu R.E."/>
            <person name="Jurelevicius D."/>
            <person name="Seldin L."/>
        </authorList>
    </citation>
    <scope>NUCLEOTIDE SEQUENCE [LARGE SCALE GENOMIC DNA]</scope>
    <source>
        <strain evidence="8 9">PP9</strain>
    </source>
</reference>
<evidence type="ECO:0000256" key="7">
    <source>
        <dbReference type="ARBA" id="ARBA00023136"/>
    </source>
</evidence>
<evidence type="ECO:0000256" key="5">
    <source>
        <dbReference type="ARBA" id="ARBA00022840"/>
    </source>
</evidence>
<dbReference type="PANTHER" id="PTHR46743">
    <property type="entry name" value="TEICHOIC ACIDS EXPORT ATP-BINDING PROTEIN TAGH"/>
    <property type="match status" value="1"/>
</dbReference>
<dbReference type="CDD" id="cd03220">
    <property type="entry name" value="ABC_KpsT_Wzt"/>
    <property type="match status" value="1"/>
</dbReference>
<evidence type="ECO:0000256" key="4">
    <source>
        <dbReference type="ARBA" id="ARBA00022741"/>
    </source>
</evidence>
<dbReference type="Pfam" id="PF00005">
    <property type="entry name" value="ABC_tran"/>
    <property type="match status" value="1"/>
</dbReference>
<organism evidence="8 9">
    <name type="scientific">Rummeliibacillus stabekisii</name>
    <dbReference type="NCBI Taxonomy" id="241244"/>
    <lineage>
        <taxon>Bacteria</taxon>
        <taxon>Bacillati</taxon>
        <taxon>Bacillota</taxon>
        <taxon>Bacilli</taxon>
        <taxon>Bacillales</taxon>
        <taxon>Caryophanaceae</taxon>
        <taxon>Rummeliibacillus</taxon>
    </lineage>
</organism>
<dbReference type="KEGG" id="rst:ATY39_17055"/>
<keyword evidence="3" id="KW-1003">Cell membrane</keyword>
<dbReference type="InterPro" id="IPR003439">
    <property type="entry name" value="ABC_transporter-like_ATP-bd"/>
</dbReference>
<evidence type="ECO:0000313" key="9">
    <source>
        <dbReference type="Proteomes" id="UP000076021"/>
    </source>
</evidence>
<dbReference type="InterPro" id="IPR027417">
    <property type="entry name" value="P-loop_NTPase"/>
</dbReference>
<protein>
    <submittedName>
        <fullName evidence="8">Teichoic acid export protein ATP-binding subunit</fullName>
    </submittedName>
</protein>
<dbReference type="OrthoDB" id="9778870at2"/>
<evidence type="ECO:0000313" key="8">
    <source>
        <dbReference type="EMBL" id="AMX00939.1"/>
    </source>
</evidence>
<dbReference type="PROSITE" id="PS00211">
    <property type="entry name" value="ABC_TRANSPORTER_1"/>
    <property type="match status" value="1"/>
</dbReference>
<dbReference type="GO" id="GO:0016887">
    <property type="term" value="F:ATP hydrolysis activity"/>
    <property type="evidence" value="ECO:0007669"/>
    <property type="project" value="InterPro"/>
</dbReference>
<gene>
    <name evidence="8" type="ORF">ATY39_17055</name>
</gene>
<dbReference type="STRING" id="241244.ATY39_17055"/>
<keyword evidence="2" id="KW-0813">Transport</keyword>
<dbReference type="AlphaFoldDB" id="A0A143HGT1"/>
<dbReference type="SMART" id="SM00382">
    <property type="entry name" value="AAA"/>
    <property type="match status" value="1"/>
</dbReference>
<dbReference type="Proteomes" id="UP000076021">
    <property type="component" value="Chromosome"/>
</dbReference>
<dbReference type="GO" id="GO:0005524">
    <property type="term" value="F:ATP binding"/>
    <property type="evidence" value="ECO:0007669"/>
    <property type="project" value="UniProtKB-KW"/>
</dbReference>
<keyword evidence="6" id="KW-1278">Translocase</keyword>
<keyword evidence="4" id="KW-0547">Nucleotide-binding</keyword>
<dbReference type="GO" id="GO:0016020">
    <property type="term" value="C:membrane"/>
    <property type="evidence" value="ECO:0007669"/>
    <property type="project" value="InterPro"/>
</dbReference>
<comment type="similarity">
    <text evidence="1">Belongs to the ABC transporter superfamily.</text>
</comment>
<dbReference type="SUPFAM" id="SSF52540">
    <property type="entry name" value="P-loop containing nucleoside triphosphate hydrolases"/>
    <property type="match status" value="1"/>
</dbReference>
<dbReference type="RefSeq" id="WP_066791782.1">
    <property type="nucleotide sequence ID" value="NZ_BJVD01000002.1"/>
</dbReference>
<dbReference type="Gene3D" id="3.40.50.300">
    <property type="entry name" value="P-loop containing nucleotide triphosphate hydrolases"/>
    <property type="match status" value="1"/>
</dbReference>
<dbReference type="InterPro" id="IPR015860">
    <property type="entry name" value="ABC_transpr_TagH-like"/>
</dbReference>